<dbReference type="GO" id="GO:0000785">
    <property type="term" value="C:chromatin"/>
    <property type="evidence" value="ECO:0007669"/>
    <property type="project" value="TreeGrafter"/>
</dbReference>
<feature type="domain" description="NET" evidence="5">
    <location>
        <begin position="740"/>
        <end position="821"/>
    </location>
</feature>
<dbReference type="OrthoDB" id="784962at2759"/>
<evidence type="ECO:0000256" key="1">
    <source>
        <dbReference type="ARBA" id="ARBA00023117"/>
    </source>
</evidence>
<dbReference type="PROSITE" id="PS51525">
    <property type="entry name" value="NET"/>
    <property type="match status" value="1"/>
</dbReference>
<dbReference type="GO" id="GO:0006355">
    <property type="term" value="P:regulation of DNA-templated transcription"/>
    <property type="evidence" value="ECO:0007669"/>
    <property type="project" value="TreeGrafter"/>
</dbReference>
<dbReference type="AlphaFoldDB" id="A0A8H4K5T9"/>
<dbReference type="Pfam" id="PF17035">
    <property type="entry name" value="BET"/>
    <property type="match status" value="1"/>
</dbReference>
<organism evidence="6 7">
    <name type="scientific">Fusarium austroafricanum</name>
    <dbReference type="NCBI Taxonomy" id="2364996"/>
    <lineage>
        <taxon>Eukaryota</taxon>
        <taxon>Fungi</taxon>
        <taxon>Dikarya</taxon>
        <taxon>Ascomycota</taxon>
        <taxon>Pezizomycotina</taxon>
        <taxon>Sordariomycetes</taxon>
        <taxon>Hypocreomycetidae</taxon>
        <taxon>Hypocreales</taxon>
        <taxon>Nectriaceae</taxon>
        <taxon>Fusarium</taxon>
        <taxon>Fusarium concolor species complex</taxon>
    </lineage>
</organism>
<dbReference type="InterPro" id="IPR038336">
    <property type="entry name" value="NET_sf"/>
</dbReference>
<evidence type="ECO:0000259" key="5">
    <source>
        <dbReference type="PROSITE" id="PS51525"/>
    </source>
</evidence>
<feature type="compositionally biased region" description="Basic and acidic residues" evidence="3">
    <location>
        <begin position="854"/>
        <end position="872"/>
    </location>
</feature>
<feature type="compositionally biased region" description="Basic residues" evidence="3">
    <location>
        <begin position="735"/>
        <end position="747"/>
    </location>
</feature>
<dbReference type="Gene3D" id="1.20.1270.220">
    <property type="match status" value="1"/>
</dbReference>
<keyword evidence="7" id="KW-1185">Reference proteome</keyword>
<dbReference type="GO" id="GO:0005634">
    <property type="term" value="C:nucleus"/>
    <property type="evidence" value="ECO:0007669"/>
    <property type="project" value="TreeGrafter"/>
</dbReference>
<feature type="domain" description="Bromo" evidence="4">
    <location>
        <begin position="512"/>
        <end position="578"/>
    </location>
</feature>
<name>A0A8H4K5T9_9HYPO</name>
<dbReference type="InterPro" id="IPR050935">
    <property type="entry name" value="Bromo_chromatin_reader"/>
</dbReference>
<feature type="compositionally biased region" description="Polar residues" evidence="3">
    <location>
        <begin position="166"/>
        <end position="190"/>
    </location>
</feature>
<dbReference type="CDD" id="cd04369">
    <property type="entry name" value="Bromodomain"/>
    <property type="match status" value="1"/>
</dbReference>
<dbReference type="PANTHER" id="PTHR22880:SF225">
    <property type="entry name" value="BROMODOMAIN-CONTAINING PROTEIN BET-1-RELATED"/>
    <property type="match status" value="1"/>
</dbReference>
<dbReference type="EMBL" id="JAADJG010000556">
    <property type="protein sequence ID" value="KAF4444260.1"/>
    <property type="molecule type" value="Genomic_DNA"/>
</dbReference>
<dbReference type="Gene3D" id="1.20.920.10">
    <property type="entry name" value="Bromodomain-like"/>
    <property type="match status" value="2"/>
</dbReference>
<feature type="region of interest" description="Disordered" evidence="3">
    <location>
        <begin position="617"/>
        <end position="648"/>
    </location>
</feature>
<reference evidence="6" key="1">
    <citation type="submission" date="2020-01" db="EMBL/GenBank/DDBJ databases">
        <title>Identification and distribution of gene clusters putatively required for synthesis of sphingolipid metabolism inhibitors in phylogenetically diverse species of the filamentous fungus Fusarium.</title>
        <authorList>
            <person name="Kim H.-S."/>
            <person name="Busman M."/>
            <person name="Brown D.W."/>
            <person name="Divon H."/>
            <person name="Uhlig S."/>
            <person name="Proctor R.H."/>
        </authorList>
    </citation>
    <scope>NUCLEOTIDE SEQUENCE</scope>
    <source>
        <strain evidence="6">NRRL 53441</strain>
    </source>
</reference>
<evidence type="ECO:0000256" key="3">
    <source>
        <dbReference type="SAM" id="MobiDB-lite"/>
    </source>
</evidence>
<feature type="compositionally biased region" description="Basic and acidic residues" evidence="3">
    <location>
        <begin position="154"/>
        <end position="165"/>
    </location>
</feature>
<feature type="compositionally biased region" description="Low complexity" evidence="3">
    <location>
        <begin position="1"/>
        <end position="13"/>
    </location>
</feature>
<feature type="compositionally biased region" description="Basic and acidic residues" evidence="3">
    <location>
        <begin position="49"/>
        <end position="107"/>
    </location>
</feature>
<dbReference type="PROSITE" id="PS50014">
    <property type="entry name" value="BROMODOMAIN_2"/>
    <property type="match status" value="2"/>
</dbReference>
<feature type="compositionally biased region" description="Low complexity" evidence="3">
    <location>
        <begin position="720"/>
        <end position="730"/>
    </location>
</feature>
<dbReference type="CDD" id="cd05499">
    <property type="entry name" value="Bromo_BDF1_2_II"/>
    <property type="match status" value="1"/>
</dbReference>
<gene>
    <name evidence="6" type="ORF">F53441_11204</name>
</gene>
<dbReference type="SUPFAM" id="SSF47370">
    <property type="entry name" value="Bromodomain"/>
    <property type="match status" value="2"/>
</dbReference>
<feature type="region of interest" description="Disordered" evidence="3">
    <location>
        <begin position="1"/>
        <end position="273"/>
    </location>
</feature>
<dbReference type="Proteomes" id="UP000605986">
    <property type="component" value="Unassembled WGS sequence"/>
</dbReference>
<evidence type="ECO:0000313" key="7">
    <source>
        <dbReference type="Proteomes" id="UP000605986"/>
    </source>
</evidence>
<dbReference type="GO" id="GO:0006338">
    <property type="term" value="P:chromatin remodeling"/>
    <property type="evidence" value="ECO:0007669"/>
    <property type="project" value="TreeGrafter"/>
</dbReference>
<dbReference type="Pfam" id="PF00439">
    <property type="entry name" value="Bromodomain"/>
    <property type="match status" value="2"/>
</dbReference>
<dbReference type="InterPro" id="IPR036427">
    <property type="entry name" value="Bromodomain-like_sf"/>
</dbReference>
<proteinExistence type="predicted"/>
<protein>
    <recommendedName>
        <fullName evidence="8">Bromo domain-containing protein</fullName>
    </recommendedName>
</protein>
<feature type="region of interest" description="Disordered" evidence="3">
    <location>
        <begin position="399"/>
        <end position="496"/>
    </location>
</feature>
<feature type="compositionally biased region" description="Acidic residues" evidence="3">
    <location>
        <begin position="894"/>
        <end position="903"/>
    </location>
</feature>
<evidence type="ECO:0000313" key="6">
    <source>
        <dbReference type="EMBL" id="KAF4444260.1"/>
    </source>
</evidence>
<evidence type="ECO:0008006" key="8">
    <source>
        <dbReference type="Google" id="ProtNLM"/>
    </source>
</evidence>
<dbReference type="InterPro" id="IPR001487">
    <property type="entry name" value="Bromodomain"/>
</dbReference>
<feature type="compositionally biased region" description="Acidic residues" evidence="3">
    <location>
        <begin position="624"/>
        <end position="636"/>
    </location>
</feature>
<evidence type="ECO:0000259" key="4">
    <source>
        <dbReference type="PROSITE" id="PS50014"/>
    </source>
</evidence>
<accession>A0A8H4K5T9</accession>
<feature type="region of interest" description="Disordered" evidence="3">
    <location>
        <begin position="816"/>
        <end position="903"/>
    </location>
</feature>
<dbReference type="InterPro" id="IPR027353">
    <property type="entry name" value="NET_dom"/>
</dbReference>
<feature type="region of interest" description="Disordered" evidence="3">
    <location>
        <begin position="697"/>
        <end position="753"/>
    </location>
</feature>
<dbReference type="SMART" id="SM00297">
    <property type="entry name" value="BROMO"/>
    <property type="match status" value="2"/>
</dbReference>
<feature type="compositionally biased region" description="Basic and acidic residues" evidence="3">
    <location>
        <begin position="127"/>
        <end position="146"/>
    </location>
</feature>
<feature type="domain" description="Bromo" evidence="4">
    <location>
        <begin position="303"/>
        <end position="378"/>
    </location>
</feature>
<feature type="compositionally biased region" description="Basic and acidic residues" evidence="3">
    <location>
        <begin position="14"/>
        <end position="41"/>
    </location>
</feature>
<dbReference type="PRINTS" id="PR00503">
    <property type="entry name" value="BROMODOMAIN"/>
</dbReference>
<keyword evidence="1 2" id="KW-0103">Bromodomain</keyword>
<comment type="caution">
    <text evidence="6">The sequence shown here is derived from an EMBL/GenBank/DDBJ whole genome shotgun (WGS) entry which is preliminary data.</text>
</comment>
<sequence>MASPTPDAPAPDSTSRDVTGEKEQKSEVNGHATPEKSKETPESAPVNGNKDDHPVENGVSKDVDMAEPGHEEKPDSEASAKNEVEKPSDKSESKDQTKETDDSKPAEDQPSTAAEDVDMTDAAPTIKSEDEKPAENAVEKESKDVDMTENTADAPERADGTDDKAPNSNDTAVPTSETDVQPASLSQLAIDTNEADAPKPSTEVSMQDAPVGDTSTSSKIAREREDDATDEPAPKRAKTEPKSEEPADAVSTAPKTEATPAEPSPEKESRFSGLTRWNESDFINQTLTPFQRREFRKVLARVKKTKAGGHFKDSVSKLWPQLAESYLAKIEKPMDLSEIDRTLRDANGPYILVRDFQNDLVLMYDNTRNFNGSLHEVTASAFNAIRSIWEEVATIPQEEAVKPKQAPKPKPPRESRISSLGDSAARKPSIGPGTSPAAESVSSKPRLGSQEANAAATELRRASSATEGDRPKRTVRAPKPKDIDYTTKPSRKKMKPELQFSEEVLSDLMSPKNHAINNWFMEPVDAEGLNIPHYYSIIKKPMDLGKVSRMLKNGDITNVKDFDKTVRLIFTNCYTFNGTVDQGNTVSYVASQLEDYYNNLMKDKDAWLARYAKAHAPAASHGSDEEEEEEEVDGDEVAAPPSVDHSKEVRDLEAKLREESEKLTDLLCADQPNESMIQIQKAIVNVVQESLLKAKQALSQHRTKHADKPAKKASKPSKPKPSGSVPRKPSGNVAHLKKSGGTKKATKKTLTAADKDAIASAINDLDGAQLDRAIDIIKRDTGQNENTDGELELDIDQLSNEALLKLWELCKKVLPGFGKDANVPSSPEVSRSAPPKHTKASSTSAKPKKNKPMSAREQEERIAQLRDLRDLYRPGQEPGDPQPVLQAPTPTAESSDESDSEEE</sequence>
<feature type="compositionally biased region" description="Basic residues" evidence="3">
    <location>
        <begin position="701"/>
        <end position="718"/>
    </location>
</feature>
<evidence type="ECO:0000256" key="2">
    <source>
        <dbReference type="PROSITE-ProRule" id="PRU00035"/>
    </source>
</evidence>
<feature type="compositionally biased region" description="Basic and acidic residues" evidence="3">
    <location>
        <begin position="232"/>
        <end position="245"/>
    </location>
</feature>
<dbReference type="PANTHER" id="PTHR22880">
    <property type="entry name" value="FALZ-RELATED BROMODOMAIN-CONTAINING PROTEINS"/>
    <property type="match status" value="1"/>
</dbReference>